<dbReference type="EMBL" id="PFNL01000148">
    <property type="protein sequence ID" value="PIZ45108.1"/>
    <property type="molecule type" value="Genomic_DNA"/>
</dbReference>
<reference evidence="2" key="1">
    <citation type="submission" date="2017-09" db="EMBL/GenBank/DDBJ databases">
        <title>Depth-based differentiation of microbial function through sediment-hosted aquifers and enrichment of novel symbionts in the deep terrestrial subsurface.</title>
        <authorList>
            <person name="Probst A.J."/>
            <person name="Ladd B."/>
            <person name="Jarett J.K."/>
            <person name="Geller-Mcgrath D.E."/>
            <person name="Sieber C.M.K."/>
            <person name="Emerson J.B."/>
            <person name="Anantharaman K."/>
            <person name="Thomas B.C."/>
            <person name="Malmstrom R."/>
            <person name="Stieglmeier M."/>
            <person name="Klingl A."/>
            <person name="Woyke T."/>
            <person name="Ryan C.M."/>
            <person name="Banfield J.F."/>
        </authorList>
    </citation>
    <scope>NUCLEOTIDE SEQUENCE [LARGE SCALE GENOMIC DNA]</scope>
</reference>
<comment type="caution">
    <text evidence="1">The sequence shown here is derived from an EMBL/GenBank/DDBJ whole genome shotgun (WGS) entry which is preliminary data.</text>
</comment>
<protein>
    <recommendedName>
        <fullName evidence="3">YncE family protein</fullName>
    </recommendedName>
</protein>
<dbReference type="Gene3D" id="2.130.10.10">
    <property type="entry name" value="YVTN repeat-like/Quinoprotein amine dehydrogenase"/>
    <property type="match status" value="1"/>
</dbReference>
<organism evidence="1 2">
    <name type="scientific">candidate division WWE3 bacterium CG_4_10_14_0_2_um_filter_41_14</name>
    <dbReference type="NCBI Taxonomy" id="1975072"/>
    <lineage>
        <taxon>Bacteria</taxon>
        <taxon>Katanobacteria</taxon>
    </lineage>
</organism>
<dbReference type="PANTHER" id="PTHR47197">
    <property type="entry name" value="PROTEIN NIRF"/>
    <property type="match status" value="1"/>
</dbReference>
<feature type="non-terminal residue" evidence="1">
    <location>
        <position position="1"/>
    </location>
</feature>
<proteinExistence type="predicted"/>
<dbReference type="InterPro" id="IPR051200">
    <property type="entry name" value="Host-pathogen_enzymatic-act"/>
</dbReference>
<dbReference type="PANTHER" id="PTHR47197:SF3">
    <property type="entry name" value="DIHYDRO-HEME D1 DEHYDROGENASE"/>
    <property type="match status" value="1"/>
</dbReference>
<dbReference type="AlphaFoldDB" id="A0A2M7TGK0"/>
<sequence>VFVGKGPTDVALSANGEFLYVAEREAGTIGVISTQNRVYIKTIQFGGRPHRMYSVDTQGVVLILDQYTGALAILDSVIQRIDRKIDVVSLPSDMVVDTQRDKIYVTSFADNTIGVLDIKSEKMQNIIGLSQASFAQSTGLNNIAMVPGSNEVLVSNTNTGELHFVDIR</sequence>
<evidence type="ECO:0000313" key="2">
    <source>
        <dbReference type="Proteomes" id="UP000228920"/>
    </source>
</evidence>
<dbReference type="InterPro" id="IPR015943">
    <property type="entry name" value="WD40/YVTN_repeat-like_dom_sf"/>
</dbReference>
<dbReference type="SUPFAM" id="SSF75011">
    <property type="entry name" value="3-carboxy-cis,cis-mucoante lactonizing enzyme"/>
    <property type="match status" value="1"/>
</dbReference>
<accession>A0A2M7TGK0</accession>
<evidence type="ECO:0000313" key="1">
    <source>
        <dbReference type="EMBL" id="PIZ45108.1"/>
    </source>
</evidence>
<evidence type="ECO:0008006" key="3">
    <source>
        <dbReference type="Google" id="ProtNLM"/>
    </source>
</evidence>
<dbReference type="Proteomes" id="UP000228920">
    <property type="component" value="Unassembled WGS sequence"/>
</dbReference>
<gene>
    <name evidence="1" type="ORF">COY32_05570</name>
</gene>
<name>A0A2M7TGK0_UNCKA</name>